<comment type="caution">
    <text evidence="3">The sequence shown here is derived from an EMBL/GenBank/DDBJ whole genome shotgun (WGS) entry which is preliminary data.</text>
</comment>
<keyword evidence="2" id="KW-1133">Transmembrane helix</keyword>
<evidence type="ECO:0000313" key="3">
    <source>
        <dbReference type="EMBL" id="ETO30430.1"/>
    </source>
</evidence>
<protein>
    <recommendedName>
        <fullName evidence="5">Viral A-type inclusion protein</fullName>
    </recommendedName>
</protein>
<dbReference type="AlphaFoldDB" id="X6NVW0"/>
<dbReference type="Proteomes" id="UP000023152">
    <property type="component" value="Unassembled WGS sequence"/>
</dbReference>
<reference evidence="3 4" key="1">
    <citation type="journal article" date="2013" name="Curr. Biol.">
        <title>The Genome of the Foraminiferan Reticulomyxa filosa.</title>
        <authorList>
            <person name="Glockner G."/>
            <person name="Hulsmann N."/>
            <person name="Schleicher M."/>
            <person name="Noegel A.A."/>
            <person name="Eichinger L."/>
            <person name="Gallinger C."/>
            <person name="Pawlowski J."/>
            <person name="Sierra R."/>
            <person name="Euteneuer U."/>
            <person name="Pillet L."/>
            <person name="Moustafa A."/>
            <person name="Platzer M."/>
            <person name="Groth M."/>
            <person name="Szafranski K."/>
            <person name="Schliwa M."/>
        </authorList>
    </citation>
    <scope>NUCLEOTIDE SEQUENCE [LARGE SCALE GENOMIC DNA]</scope>
</reference>
<feature type="coiled-coil region" evidence="1">
    <location>
        <begin position="6"/>
        <end position="88"/>
    </location>
</feature>
<evidence type="ECO:0000256" key="1">
    <source>
        <dbReference type="SAM" id="Coils"/>
    </source>
</evidence>
<keyword evidence="2" id="KW-0812">Transmembrane</keyword>
<feature type="transmembrane region" description="Helical" evidence="2">
    <location>
        <begin position="107"/>
        <end position="133"/>
    </location>
</feature>
<feature type="non-terminal residue" evidence="3">
    <location>
        <position position="1"/>
    </location>
</feature>
<evidence type="ECO:0008006" key="5">
    <source>
        <dbReference type="Google" id="ProtNLM"/>
    </source>
</evidence>
<gene>
    <name evidence="3" type="ORF">RFI_06688</name>
</gene>
<dbReference type="EMBL" id="ASPP01005479">
    <property type="protein sequence ID" value="ETO30430.1"/>
    <property type="molecule type" value="Genomic_DNA"/>
</dbReference>
<accession>X6NVW0</accession>
<name>X6NVW0_RETFI</name>
<organism evidence="3 4">
    <name type="scientific">Reticulomyxa filosa</name>
    <dbReference type="NCBI Taxonomy" id="46433"/>
    <lineage>
        <taxon>Eukaryota</taxon>
        <taxon>Sar</taxon>
        <taxon>Rhizaria</taxon>
        <taxon>Retaria</taxon>
        <taxon>Foraminifera</taxon>
        <taxon>Monothalamids</taxon>
        <taxon>Reticulomyxidae</taxon>
        <taxon>Reticulomyxa</taxon>
    </lineage>
</organism>
<feature type="transmembrane region" description="Helical" evidence="2">
    <location>
        <begin position="153"/>
        <end position="175"/>
    </location>
</feature>
<sequence>AAQDEVQTLKAALAKMEEEKKLVEKQLHNNKQEAIQIEEKLGQQLEKRIEEKFQKAANGLLENNKKEIEQMSFRMDELRKQLNNAMNSKMSLIQCTNAEINRLKFNVFFSFISFIQIKLKILIELVFVCVAVLSTRCFKVKNNKLMDREKSCCITNCLIFGGTFFSPMFVLMWNFQNFFVYFFL</sequence>
<keyword evidence="2" id="KW-0472">Membrane</keyword>
<keyword evidence="4" id="KW-1185">Reference proteome</keyword>
<evidence type="ECO:0000256" key="2">
    <source>
        <dbReference type="SAM" id="Phobius"/>
    </source>
</evidence>
<keyword evidence="1" id="KW-0175">Coiled coil</keyword>
<evidence type="ECO:0000313" key="4">
    <source>
        <dbReference type="Proteomes" id="UP000023152"/>
    </source>
</evidence>
<proteinExistence type="predicted"/>